<evidence type="ECO:0000256" key="8">
    <source>
        <dbReference type="SAM" id="SignalP"/>
    </source>
</evidence>
<keyword evidence="6" id="KW-0472">Membrane</keyword>
<keyword evidence="5 8" id="KW-0732">Signal</keyword>
<evidence type="ECO:0000256" key="7">
    <source>
        <dbReference type="ARBA" id="ARBA00023237"/>
    </source>
</evidence>
<feature type="signal peptide" evidence="8">
    <location>
        <begin position="1"/>
        <end position="20"/>
    </location>
</feature>
<dbReference type="GO" id="GO:0009279">
    <property type="term" value="C:cell outer membrane"/>
    <property type="evidence" value="ECO:0007669"/>
    <property type="project" value="UniProtKB-SubCell"/>
</dbReference>
<accession>A0A4Q7MLR0</accession>
<organism evidence="9 10">
    <name type="scientific">Pseudobacter ginsenosidimutans</name>
    <dbReference type="NCBI Taxonomy" id="661488"/>
    <lineage>
        <taxon>Bacteria</taxon>
        <taxon>Pseudomonadati</taxon>
        <taxon>Bacteroidota</taxon>
        <taxon>Chitinophagia</taxon>
        <taxon>Chitinophagales</taxon>
        <taxon>Chitinophagaceae</taxon>
        <taxon>Pseudobacter</taxon>
    </lineage>
</organism>
<sequence>MQYRIIVLTIFSLAVVSTQAQSINSPYSTYGIGDIEHRYYDKTAGIANAGTALMSNPFHLLNKNPASMAGLERSVLLGNATFVGKTVSYAGNSITSDNNTGRDIFIKNFSVAIKLNKFWTSGVSLMPYSYVNYSYRSKLNIEGSTETYDALYEGDGGVYNVSWNNAFNAGKHLALGVRTSLLTGSVNQTESLQTAYAEDPIETKRKDYYNKFRFEYGAIYSGKLGKNWQYALGGKFSAKTDLDREKSVTIQQGNTIIRNEEVIANDHFTLPMTFDLGLAVTSKGRTTFTVDYSYQDWAANRVRGSNWSTINSYRIAGGVQMSNIVEQWNMKFEKSYMQVGGYFNRSYLRVNNTPIDEVGATIGYGGYLSGKMSYGLALEAGRRGTIANNLIKETFVQLSFRFSFREFLYSKGRKYD</sequence>
<evidence type="ECO:0000256" key="1">
    <source>
        <dbReference type="ARBA" id="ARBA00004571"/>
    </source>
</evidence>
<evidence type="ECO:0000313" key="9">
    <source>
        <dbReference type="EMBL" id="RZS69341.1"/>
    </source>
</evidence>
<keyword evidence="3" id="KW-1134">Transmembrane beta strand</keyword>
<protein>
    <recommendedName>
        <fullName evidence="11">Long-subunit fatty acid transport protein</fullName>
    </recommendedName>
</protein>
<dbReference type="InterPro" id="IPR005017">
    <property type="entry name" value="OMPP1/FadL/TodX"/>
</dbReference>
<reference evidence="9 10" key="1">
    <citation type="submission" date="2019-02" db="EMBL/GenBank/DDBJ databases">
        <title>Genomic Encyclopedia of Type Strains, Phase IV (KMG-IV): sequencing the most valuable type-strain genomes for metagenomic binning, comparative biology and taxonomic classification.</title>
        <authorList>
            <person name="Goeker M."/>
        </authorList>
    </citation>
    <scope>NUCLEOTIDE SEQUENCE [LARGE SCALE GENOMIC DNA]</scope>
    <source>
        <strain evidence="9 10">DSM 18116</strain>
    </source>
</reference>
<dbReference type="Proteomes" id="UP000293874">
    <property type="component" value="Unassembled WGS sequence"/>
</dbReference>
<dbReference type="AlphaFoldDB" id="A0A4Q7MLR0"/>
<evidence type="ECO:0000256" key="4">
    <source>
        <dbReference type="ARBA" id="ARBA00022692"/>
    </source>
</evidence>
<gene>
    <name evidence="9" type="ORF">EV199_5178</name>
</gene>
<dbReference type="OrthoDB" id="1491239at2"/>
<keyword evidence="4" id="KW-0812">Transmembrane</keyword>
<evidence type="ECO:0000256" key="6">
    <source>
        <dbReference type="ARBA" id="ARBA00023136"/>
    </source>
</evidence>
<dbReference type="SUPFAM" id="SSF56935">
    <property type="entry name" value="Porins"/>
    <property type="match status" value="1"/>
</dbReference>
<comment type="similarity">
    <text evidence="2">Belongs to the OmpP1/FadL family.</text>
</comment>
<dbReference type="EMBL" id="SGXA01000003">
    <property type="protein sequence ID" value="RZS69341.1"/>
    <property type="molecule type" value="Genomic_DNA"/>
</dbReference>
<evidence type="ECO:0008006" key="11">
    <source>
        <dbReference type="Google" id="ProtNLM"/>
    </source>
</evidence>
<evidence type="ECO:0000256" key="5">
    <source>
        <dbReference type="ARBA" id="ARBA00022729"/>
    </source>
</evidence>
<evidence type="ECO:0000256" key="3">
    <source>
        <dbReference type="ARBA" id="ARBA00022452"/>
    </source>
</evidence>
<keyword evidence="10" id="KW-1185">Reference proteome</keyword>
<dbReference type="Gene3D" id="2.40.160.60">
    <property type="entry name" value="Outer membrane protein transport protein (OMPP1/FadL/TodX)"/>
    <property type="match status" value="1"/>
</dbReference>
<evidence type="ECO:0000256" key="2">
    <source>
        <dbReference type="ARBA" id="ARBA00008163"/>
    </source>
</evidence>
<feature type="chain" id="PRO_5020822500" description="Long-subunit fatty acid transport protein" evidence="8">
    <location>
        <begin position="21"/>
        <end position="416"/>
    </location>
</feature>
<comment type="subcellular location">
    <subcellularLocation>
        <location evidence="1">Cell outer membrane</location>
        <topology evidence="1">Multi-pass membrane protein</topology>
    </subcellularLocation>
</comment>
<proteinExistence type="inferred from homology"/>
<dbReference type="Pfam" id="PF03349">
    <property type="entry name" value="Toluene_X"/>
    <property type="match status" value="1"/>
</dbReference>
<keyword evidence="7" id="KW-0998">Cell outer membrane</keyword>
<comment type="caution">
    <text evidence="9">The sequence shown here is derived from an EMBL/GenBank/DDBJ whole genome shotgun (WGS) entry which is preliminary data.</text>
</comment>
<dbReference type="RefSeq" id="WP_130543681.1">
    <property type="nucleotide sequence ID" value="NZ_CP042431.1"/>
</dbReference>
<name>A0A4Q7MLR0_9BACT</name>
<evidence type="ECO:0000313" key="10">
    <source>
        <dbReference type="Proteomes" id="UP000293874"/>
    </source>
</evidence>